<accession>S9NVG8</accession>
<dbReference type="RefSeq" id="WP_002631224.1">
    <property type="nucleotide sequence ID" value="NZ_ANAH02000066.1"/>
</dbReference>
<protein>
    <recommendedName>
        <fullName evidence="3">Tail terminator</fullName>
    </recommendedName>
</protein>
<reference evidence="1" key="1">
    <citation type="submission" date="2013-05" db="EMBL/GenBank/DDBJ databases">
        <title>Genome assembly of Cystobacter fuscus DSM 2262.</title>
        <authorList>
            <person name="Sharma G."/>
            <person name="Khatri I."/>
            <person name="Kaur C."/>
            <person name="Mayilraj S."/>
            <person name="Subramanian S."/>
        </authorList>
    </citation>
    <scope>NUCLEOTIDE SEQUENCE [LARGE SCALE GENOMIC DNA]</scope>
    <source>
        <strain evidence="1">DSM 2262</strain>
    </source>
</reference>
<organism evidence="1 2">
    <name type="scientific">Cystobacter fuscus (strain ATCC 25194 / DSM 2262 / NBRC 100088 / M29)</name>
    <dbReference type="NCBI Taxonomy" id="1242864"/>
    <lineage>
        <taxon>Bacteria</taxon>
        <taxon>Pseudomonadati</taxon>
        <taxon>Myxococcota</taxon>
        <taxon>Myxococcia</taxon>
        <taxon>Myxococcales</taxon>
        <taxon>Cystobacterineae</taxon>
        <taxon>Archangiaceae</taxon>
        <taxon>Cystobacter</taxon>
    </lineage>
</organism>
<evidence type="ECO:0000313" key="1">
    <source>
        <dbReference type="EMBL" id="EPX56160.1"/>
    </source>
</evidence>
<comment type="caution">
    <text evidence="1">The sequence shown here is derived from an EMBL/GenBank/DDBJ whole genome shotgun (WGS) entry which is preliminary data.</text>
</comment>
<proteinExistence type="predicted"/>
<name>S9NVG8_CYSF2</name>
<dbReference type="OrthoDB" id="5524426at2"/>
<evidence type="ECO:0000313" key="2">
    <source>
        <dbReference type="Proteomes" id="UP000011682"/>
    </source>
</evidence>
<dbReference type="EMBL" id="ANAH02000066">
    <property type="protein sequence ID" value="EPX56160.1"/>
    <property type="molecule type" value="Genomic_DNA"/>
</dbReference>
<gene>
    <name evidence="1" type="ORF">D187_007502</name>
</gene>
<evidence type="ECO:0008006" key="3">
    <source>
        <dbReference type="Google" id="ProtNLM"/>
    </source>
</evidence>
<dbReference type="AlphaFoldDB" id="S9NVG8"/>
<keyword evidence="2" id="KW-1185">Reference proteome</keyword>
<dbReference type="Proteomes" id="UP000011682">
    <property type="component" value="Unassembled WGS sequence"/>
</dbReference>
<sequence>MSRLKDVELDVARLLEAAGLGTLADGLPTLYAGPYPPGAPDAFIACRFSGGEKPEKYLANAGTALHRCTVTVLVRAARGPDGYSEGSARARAAWEVLYDAHPPGYVRVDVEDGGPTHLGEDEAGRPRWSINVSIAYSSRS</sequence>